<dbReference type="PANTHER" id="PTHR43479:SF11">
    <property type="entry name" value="ACREF_ENVCD OPERON REPRESSOR-RELATED"/>
    <property type="match status" value="1"/>
</dbReference>
<keyword evidence="6" id="KW-1185">Reference proteome</keyword>
<dbReference type="RefSeq" id="WP_184665098.1">
    <property type="nucleotide sequence ID" value="NZ_JACHHB010000015.1"/>
</dbReference>
<dbReference type="Proteomes" id="UP000551878">
    <property type="component" value="Unassembled WGS sequence"/>
</dbReference>
<evidence type="ECO:0000313" key="5">
    <source>
        <dbReference type="EMBL" id="MBB5174691.1"/>
    </source>
</evidence>
<proteinExistence type="predicted"/>
<dbReference type="Gene3D" id="1.10.10.60">
    <property type="entry name" value="Homeodomain-like"/>
    <property type="match status" value="1"/>
</dbReference>
<dbReference type="InterPro" id="IPR036271">
    <property type="entry name" value="Tet_transcr_reg_TetR-rel_C_sf"/>
</dbReference>
<dbReference type="PROSITE" id="PS50977">
    <property type="entry name" value="HTH_TETR_2"/>
    <property type="match status" value="1"/>
</dbReference>
<dbReference type="InterPro" id="IPR050624">
    <property type="entry name" value="HTH-type_Tx_Regulator"/>
</dbReference>
<name>A0A840QTS6_9BACI</name>
<dbReference type="GO" id="GO:0003677">
    <property type="term" value="F:DNA binding"/>
    <property type="evidence" value="ECO:0007669"/>
    <property type="project" value="UniProtKB-UniRule"/>
</dbReference>
<dbReference type="SUPFAM" id="SSF46689">
    <property type="entry name" value="Homeodomain-like"/>
    <property type="match status" value="1"/>
</dbReference>
<feature type="domain" description="HTH tetR-type" evidence="4">
    <location>
        <begin position="1"/>
        <end position="60"/>
    </location>
</feature>
<keyword evidence="2 3" id="KW-0238">DNA-binding</keyword>
<feature type="DNA-binding region" description="H-T-H motif" evidence="3">
    <location>
        <begin position="23"/>
        <end position="42"/>
    </location>
</feature>
<evidence type="ECO:0000256" key="1">
    <source>
        <dbReference type="ARBA" id="ARBA00022491"/>
    </source>
</evidence>
<accession>A0A840QTS6</accession>
<dbReference type="Gene3D" id="1.10.357.10">
    <property type="entry name" value="Tetracycline Repressor, domain 2"/>
    <property type="match status" value="1"/>
</dbReference>
<dbReference type="PANTHER" id="PTHR43479">
    <property type="entry name" value="ACREF/ENVCD OPERON REPRESSOR-RELATED"/>
    <property type="match status" value="1"/>
</dbReference>
<dbReference type="InterPro" id="IPR009057">
    <property type="entry name" value="Homeodomain-like_sf"/>
</dbReference>
<dbReference type="EMBL" id="JACHHB010000015">
    <property type="protein sequence ID" value="MBB5174691.1"/>
    <property type="molecule type" value="Genomic_DNA"/>
</dbReference>
<evidence type="ECO:0000313" key="6">
    <source>
        <dbReference type="Proteomes" id="UP000551878"/>
    </source>
</evidence>
<sequence>MKQTEIKQVAIRLFSEHGYEKTSLSDIANEVGIKKPSLYNHFPSKEALFLNIVDDVYDGFINHLKKAISSSDRISNEQKLKAALTSTCSFMSEHHLGKMYMRMMLFPPSHLKELAHERFLECEKKMNELFAPVFENAIQKQEIVNMDIQTCIDGFYCLIDGLSAHMFYYDQSAIDRKIEAVWSVYWVGLSKKSR</sequence>
<comment type="caution">
    <text evidence="5">The sequence shown here is derived from an EMBL/GenBank/DDBJ whole genome shotgun (WGS) entry which is preliminary data.</text>
</comment>
<reference evidence="5 6" key="1">
    <citation type="submission" date="2020-08" db="EMBL/GenBank/DDBJ databases">
        <title>Genomic Encyclopedia of Type Strains, Phase IV (KMG-IV): sequencing the most valuable type-strain genomes for metagenomic binning, comparative biology and taxonomic classification.</title>
        <authorList>
            <person name="Goeker M."/>
        </authorList>
    </citation>
    <scope>NUCLEOTIDE SEQUENCE [LARGE SCALE GENOMIC DNA]</scope>
    <source>
        <strain evidence="5 6">DSM 24696</strain>
    </source>
</reference>
<gene>
    <name evidence="5" type="ORF">HNQ41_002908</name>
</gene>
<dbReference type="PRINTS" id="PR00455">
    <property type="entry name" value="HTHTETR"/>
</dbReference>
<protein>
    <submittedName>
        <fullName evidence="5">AcrR family transcriptional regulator</fullName>
    </submittedName>
</protein>
<dbReference type="SUPFAM" id="SSF48498">
    <property type="entry name" value="Tetracyclin repressor-like, C-terminal domain"/>
    <property type="match status" value="1"/>
</dbReference>
<dbReference type="AlphaFoldDB" id="A0A840QTS6"/>
<evidence type="ECO:0000256" key="3">
    <source>
        <dbReference type="PROSITE-ProRule" id="PRU00335"/>
    </source>
</evidence>
<evidence type="ECO:0000259" key="4">
    <source>
        <dbReference type="PROSITE" id="PS50977"/>
    </source>
</evidence>
<dbReference type="InterPro" id="IPR001647">
    <property type="entry name" value="HTH_TetR"/>
</dbReference>
<dbReference type="Pfam" id="PF00440">
    <property type="entry name" value="TetR_N"/>
    <property type="match status" value="1"/>
</dbReference>
<keyword evidence="1" id="KW-0678">Repressor</keyword>
<evidence type="ECO:0000256" key="2">
    <source>
        <dbReference type="ARBA" id="ARBA00023125"/>
    </source>
</evidence>
<organism evidence="5 6">
    <name type="scientific">Texcoconibacillus texcoconensis</name>
    <dbReference type="NCBI Taxonomy" id="1095777"/>
    <lineage>
        <taxon>Bacteria</taxon>
        <taxon>Bacillati</taxon>
        <taxon>Bacillota</taxon>
        <taxon>Bacilli</taxon>
        <taxon>Bacillales</taxon>
        <taxon>Bacillaceae</taxon>
        <taxon>Texcoconibacillus</taxon>
    </lineage>
</organism>